<gene>
    <name evidence="3" type="ORF">JI739_13025</name>
</gene>
<dbReference type="EMBL" id="JAEQNA010000004">
    <property type="protein sequence ID" value="MBL0421275.1"/>
    <property type="molecule type" value="Genomic_DNA"/>
</dbReference>
<evidence type="ECO:0008006" key="5">
    <source>
        <dbReference type="Google" id="ProtNLM"/>
    </source>
</evidence>
<sequence length="139" mass="14394">MTALRFIFAWLLLLALPLQGFAAASMRLCEPVEAPAMLAQAQHGGHAAHAGHGGHRHHGADDSSVHATPYGMDEPGHVHEDDGTPGHSCAVCASCGHVVGVSMPTRTLAAAEPVSASLPDPALPELTRATPLPDKPPRI</sequence>
<keyword evidence="2" id="KW-0732">Signal</keyword>
<feature type="region of interest" description="Disordered" evidence="1">
    <location>
        <begin position="40"/>
        <end position="84"/>
    </location>
</feature>
<feature type="signal peptide" evidence="2">
    <location>
        <begin position="1"/>
        <end position="22"/>
    </location>
</feature>
<dbReference type="RefSeq" id="WP_236589544.1">
    <property type="nucleotide sequence ID" value="NZ_JAEQNA010000004.1"/>
</dbReference>
<accession>A0A936ZU98</accession>
<feature type="compositionally biased region" description="Low complexity" evidence="1">
    <location>
        <begin position="40"/>
        <end position="50"/>
    </location>
</feature>
<evidence type="ECO:0000313" key="3">
    <source>
        <dbReference type="EMBL" id="MBL0421275.1"/>
    </source>
</evidence>
<evidence type="ECO:0000256" key="1">
    <source>
        <dbReference type="SAM" id="MobiDB-lite"/>
    </source>
</evidence>
<feature type="region of interest" description="Disordered" evidence="1">
    <location>
        <begin position="117"/>
        <end position="139"/>
    </location>
</feature>
<keyword evidence="4" id="KW-1185">Reference proteome</keyword>
<dbReference type="Proteomes" id="UP000613011">
    <property type="component" value="Unassembled WGS sequence"/>
</dbReference>
<evidence type="ECO:0000313" key="4">
    <source>
        <dbReference type="Proteomes" id="UP000613011"/>
    </source>
</evidence>
<feature type="chain" id="PRO_5036921412" description="DUF2946 domain-containing protein" evidence="2">
    <location>
        <begin position="23"/>
        <end position="139"/>
    </location>
</feature>
<organism evidence="3 4">
    <name type="scientific">Ramlibacter aurantiacus</name>
    <dbReference type="NCBI Taxonomy" id="2801330"/>
    <lineage>
        <taxon>Bacteria</taxon>
        <taxon>Pseudomonadati</taxon>
        <taxon>Pseudomonadota</taxon>
        <taxon>Betaproteobacteria</taxon>
        <taxon>Burkholderiales</taxon>
        <taxon>Comamonadaceae</taxon>
        <taxon>Ramlibacter</taxon>
    </lineage>
</organism>
<feature type="compositionally biased region" description="Basic and acidic residues" evidence="1">
    <location>
        <begin position="74"/>
        <end position="84"/>
    </location>
</feature>
<proteinExistence type="predicted"/>
<name>A0A936ZU98_9BURK</name>
<dbReference type="AlphaFoldDB" id="A0A936ZU98"/>
<reference evidence="3" key="1">
    <citation type="submission" date="2021-01" db="EMBL/GenBank/DDBJ databases">
        <title>Ramlibacter sp. strain AW1 16S ribosomal RNA gene Genome sequencing and assembly.</title>
        <authorList>
            <person name="Kang M."/>
        </authorList>
    </citation>
    <scope>NUCLEOTIDE SEQUENCE</scope>
    <source>
        <strain evidence="3">AW1</strain>
    </source>
</reference>
<evidence type="ECO:0000256" key="2">
    <source>
        <dbReference type="SAM" id="SignalP"/>
    </source>
</evidence>
<comment type="caution">
    <text evidence="3">The sequence shown here is derived from an EMBL/GenBank/DDBJ whole genome shotgun (WGS) entry which is preliminary data.</text>
</comment>
<protein>
    <recommendedName>
        <fullName evidence="5">DUF2946 domain-containing protein</fullName>
    </recommendedName>
</protein>